<evidence type="ECO:0000256" key="1">
    <source>
        <dbReference type="ARBA" id="ARBA00004141"/>
    </source>
</evidence>
<keyword evidence="8" id="KW-1185">Reference proteome</keyword>
<evidence type="ECO:0000313" key="8">
    <source>
        <dbReference type="Proteomes" id="UP000694866"/>
    </source>
</evidence>
<name>A0A9R1TYT9_9HYME</name>
<dbReference type="PANTHER" id="PTHR22776:SF39">
    <property type="entry name" value="PROTEIN SINGLES BAR"/>
    <property type="match status" value="1"/>
</dbReference>
<dbReference type="PANTHER" id="PTHR22776">
    <property type="entry name" value="MARVEL-CONTAINING POTENTIAL LIPID RAFT-ASSOCIATED PROTEIN"/>
    <property type="match status" value="1"/>
</dbReference>
<dbReference type="PROSITE" id="PS51225">
    <property type="entry name" value="MARVEL"/>
    <property type="match status" value="1"/>
</dbReference>
<gene>
    <name evidence="9" type="primary">sing</name>
</gene>
<dbReference type="CTD" id="32644"/>
<feature type="domain" description="MARVEL" evidence="7">
    <location>
        <begin position="37"/>
        <end position="180"/>
    </location>
</feature>
<evidence type="ECO:0000256" key="6">
    <source>
        <dbReference type="SAM" id="Phobius"/>
    </source>
</evidence>
<keyword evidence="3 6" id="KW-1133">Transmembrane helix</keyword>
<feature type="transmembrane region" description="Helical" evidence="6">
    <location>
        <begin position="150"/>
        <end position="174"/>
    </location>
</feature>
<evidence type="ECO:0000256" key="2">
    <source>
        <dbReference type="ARBA" id="ARBA00022692"/>
    </source>
</evidence>
<dbReference type="Proteomes" id="UP000694866">
    <property type="component" value="Unplaced"/>
</dbReference>
<proteinExistence type="predicted"/>
<evidence type="ECO:0000313" key="9">
    <source>
        <dbReference type="RefSeq" id="XP_011300927.1"/>
    </source>
</evidence>
<reference evidence="9" key="1">
    <citation type="submission" date="2025-08" db="UniProtKB">
        <authorList>
            <consortium name="RefSeq"/>
        </authorList>
    </citation>
    <scope>IDENTIFICATION</scope>
    <source>
        <strain evidence="9">USDA-PBARC FA_bdor</strain>
        <tissue evidence="9">Whole organism</tissue>
    </source>
</reference>
<organism evidence="8 9">
    <name type="scientific">Fopius arisanus</name>
    <dbReference type="NCBI Taxonomy" id="64838"/>
    <lineage>
        <taxon>Eukaryota</taxon>
        <taxon>Metazoa</taxon>
        <taxon>Ecdysozoa</taxon>
        <taxon>Arthropoda</taxon>
        <taxon>Hexapoda</taxon>
        <taxon>Insecta</taxon>
        <taxon>Pterygota</taxon>
        <taxon>Neoptera</taxon>
        <taxon>Endopterygota</taxon>
        <taxon>Hymenoptera</taxon>
        <taxon>Apocrita</taxon>
        <taxon>Ichneumonoidea</taxon>
        <taxon>Braconidae</taxon>
        <taxon>Opiinae</taxon>
        <taxon>Fopius</taxon>
    </lineage>
</organism>
<evidence type="ECO:0000256" key="3">
    <source>
        <dbReference type="ARBA" id="ARBA00022989"/>
    </source>
</evidence>
<keyword evidence="4 5" id="KW-0472">Membrane</keyword>
<dbReference type="OrthoDB" id="10044855at2759"/>
<sequence>MKGSGRPIIRMAPETTHGAGGVECCFCRCCTCIHIEFFRTLPGVVKIAETVMSGIIQSLLINYGLRYSATIGSAFEGSLTTSSACFLTSSVLLACYIISKKSYGLIRASLFEMMFNTLACFLYLSSASYLGFSTKMFLWPQYYITPGFDVYPAMTAAYMLSGVVGCLHGADAYFSFREYRRR</sequence>
<evidence type="ECO:0000256" key="5">
    <source>
        <dbReference type="PROSITE-ProRule" id="PRU00581"/>
    </source>
</evidence>
<comment type="subcellular location">
    <subcellularLocation>
        <location evidence="1">Membrane</location>
        <topology evidence="1">Multi-pass membrane protein</topology>
    </subcellularLocation>
</comment>
<protein>
    <submittedName>
        <fullName evidence="9">Uncharacterized protein sing</fullName>
    </submittedName>
</protein>
<evidence type="ECO:0000259" key="7">
    <source>
        <dbReference type="PROSITE" id="PS51225"/>
    </source>
</evidence>
<dbReference type="InterPro" id="IPR008253">
    <property type="entry name" value="Marvel"/>
</dbReference>
<feature type="transmembrane region" description="Helical" evidence="6">
    <location>
        <begin position="110"/>
        <end position="130"/>
    </location>
</feature>
<dbReference type="GO" id="GO:0016020">
    <property type="term" value="C:membrane"/>
    <property type="evidence" value="ECO:0007669"/>
    <property type="project" value="UniProtKB-SubCell"/>
</dbReference>
<dbReference type="Pfam" id="PF01284">
    <property type="entry name" value="MARVEL"/>
    <property type="match status" value="1"/>
</dbReference>
<accession>A0A9R1TYT9</accession>
<dbReference type="KEGG" id="fas:105265227"/>
<dbReference type="InterPro" id="IPR050578">
    <property type="entry name" value="MARVEL-CKLF_proteins"/>
</dbReference>
<keyword evidence="2 5" id="KW-0812">Transmembrane</keyword>
<dbReference type="GeneID" id="105265227"/>
<dbReference type="AlphaFoldDB" id="A0A9R1TYT9"/>
<dbReference type="RefSeq" id="XP_011300927.1">
    <property type="nucleotide sequence ID" value="XM_011302625.1"/>
</dbReference>
<evidence type="ECO:0000256" key="4">
    <source>
        <dbReference type="ARBA" id="ARBA00023136"/>
    </source>
</evidence>